<name>A0A9Q8Y478_ENSAD</name>
<sequence>MTPTVSLTPYYRYFALVCLALTGVCVAGMFAYETLVGPIPKGTAYGVWFAQTLSSATATASRFVQRHRRCPTEEEKAKLARVSLGLATAISILPGVAIAAWVYVMAFVFGDPGYEIAYYVNRQQFVSLLMSLDMVLCLVIAGGMALLLTVSYFMMRWQYGSSARRMAGRLSL</sequence>
<feature type="transmembrane region" description="Helical" evidence="1">
    <location>
        <begin position="44"/>
        <end position="64"/>
    </location>
</feature>
<evidence type="ECO:0000313" key="4">
    <source>
        <dbReference type="Proteomes" id="UP001055460"/>
    </source>
</evidence>
<reference evidence="2" key="1">
    <citation type="submission" date="2022-06" db="EMBL/GenBank/DDBJ databases">
        <title>Physiological and biochemical characterization and genomic elucidation of a strain of the genus Ensifer adhaerens M8 that combines arsenic oxidation and chromium reduction.</title>
        <authorList>
            <person name="Li X."/>
            <person name="Yu c."/>
        </authorList>
    </citation>
    <scope>NUCLEOTIDE SEQUENCE</scope>
    <source>
        <strain evidence="2">M8</strain>
    </source>
</reference>
<dbReference type="KEGG" id="eah:FA04_10565"/>
<dbReference type="Proteomes" id="UP001055460">
    <property type="component" value="Chromosome"/>
</dbReference>
<keyword evidence="1" id="KW-0812">Transmembrane</keyword>
<gene>
    <name evidence="2" type="ORF">NE863_10895</name>
    <name evidence="3" type="ORF">P4B07_10745</name>
</gene>
<feature type="transmembrane region" description="Helical" evidence="1">
    <location>
        <begin position="129"/>
        <end position="155"/>
    </location>
</feature>
<protein>
    <submittedName>
        <fullName evidence="2">ABZJ_00895 family protein</fullName>
    </submittedName>
</protein>
<feature type="transmembrane region" description="Helical" evidence="1">
    <location>
        <begin position="84"/>
        <end position="109"/>
    </location>
</feature>
<dbReference type="EMBL" id="CP098807">
    <property type="protein sequence ID" value="USJ21828.1"/>
    <property type="molecule type" value="Genomic_DNA"/>
</dbReference>
<keyword evidence="1" id="KW-0472">Membrane</keyword>
<reference evidence="3 5" key="2">
    <citation type="submission" date="2023-03" db="EMBL/GenBank/DDBJ databases">
        <title>Comparative genome and transcriptome analysis combination mining strategies for increasing vitamin B12 production of Ensifer adhaerens strain.</title>
        <authorList>
            <person name="Yongheng L."/>
        </authorList>
    </citation>
    <scope>NUCLEOTIDE SEQUENCE [LARGE SCALE GENOMIC DNA]</scope>
    <source>
        <strain evidence="3 5">Casida A-T305</strain>
    </source>
</reference>
<organism evidence="2 4">
    <name type="scientific">Ensifer adhaerens</name>
    <name type="common">Sinorhizobium morelense</name>
    <dbReference type="NCBI Taxonomy" id="106592"/>
    <lineage>
        <taxon>Bacteria</taxon>
        <taxon>Pseudomonadati</taxon>
        <taxon>Pseudomonadota</taxon>
        <taxon>Alphaproteobacteria</taxon>
        <taxon>Hyphomicrobiales</taxon>
        <taxon>Rhizobiaceae</taxon>
        <taxon>Sinorhizobium/Ensifer group</taxon>
        <taxon>Ensifer</taxon>
    </lineage>
</organism>
<keyword evidence="1" id="KW-1133">Transmembrane helix</keyword>
<evidence type="ECO:0000313" key="2">
    <source>
        <dbReference type="EMBL" id="USJ21828.1"/>
    </source>
</evidence>
<dbReference type="EMBL" id="CP121308">
    <property type="protein sequence ID" value="WFP89057.1"/>
    <property type="molecule type" value="Genomic_DNA"/>
</dbReference>
<dbReference type="AlphaFoldDB" id="A0A9Q8Y478"/>
<evidence type="ECO:0000313" key="5">
    <source>
        <dbReference type="Proteomes" id="UP001214094"/>
    </source>
</evidence>
<dbReference type="Proteomes" id="UP001214094">
    <property type="component" value="Chromosome"/>
</dbReference>
<accession>A0A9Q8Y478</accession>
<evidence type="ECO:0000313" key="3">
    <source>
        <dbReference type="EMBL" id="WFP89057.1"/>
    </source>
</evidence>
<dbReference type="RefSeq" id="WP_034792648.1">
    <property type="nucleotide sequence ID" value="NZ_CAXURO020000001.1"/>
</dbReference>
<dbReference type="OrthoDB" id="9967736at2"/>
<dbReference type="NCBIfam" id="NF038216">
    <property type="entry name" value="ABZJ_00895_fam"/>
    <property type="match status" value="1"/>
</dbReference>
<dbReference type="GeneID" id="29517537"/>
<feature type="transmembrane region" description="Helical" evidence="1">
    <location>
        <begin position="12"/>
        <end position="32"/>
    </location>
</feature>
<proteinExistence type="predicted"/>
<keyword evidence="5" id="KW-1185">Reference proteome</keyword>
<evidence type="ECO:0000256" key="1">
    <source>
        <dbReference type="SAM" id="Phobius"/>
    </source>
</evidence>
<dbReference type="InterPro" id="IPR047730">
    <property type="entry name" value="ABZJ_00895-like"/>
</dbReference>